<proteinExistence type="predicted"/>
<name>C9SAC8_VERA1</name>
<evidence type="ECO:0000313" key="1">
    <source>
        <dbReference type="EMBL" id="EEY15405.1"/>
    </source>
</evidence>
<protein>
    <submittedName>
        <fullName evidence="1">Predicted protein</fullName>
    </submittedName>
</protein>
<reference evidence="2" key="1">
    <citation type="journal article" date="2011" name="PLoS Pathog.">
        <title>Comparative genomics yields insights into niche adaptation of plant vascular wilt pathogens.</title>
        <authorList>
            <person name="Klosterman S.J."/>
            <person name="Subbarao K.V."/>
            <person name="Kang S."/>
            <person name="Veronese P."/>
            <person name="Gold S.E."/>
            <person name="Thomma B.P.H.J."/>
            <person name="Chen Z."/>
            <person name="Henrissat B."/>
            <person name="Lee Y.-H."/>
            <person name="Park J."/>
            <person name="Garcia-Pedrajas M.D."/>
            <person name="Barbara D.J."/>
            <person name="Anchieta A."/>
            <person name="de Jonge R."/>
            <person name="Santhanam P."/>
            <person name="Maruthachalam K."/>
            <person name="Atallah Z."/>
            <person name="Amyotte S.G."/>
            <person name="Paz Z."/>
            <person name="Inderbitzin P."/>
            <person name="Hayes R.J."/>
            <person name="Heiman D.I."/>
            <person name="Young S."/>
            <person name="Zeng Q."/>
            <person name="Engels R."/>
            <person name="Galagan J."/>
            <person name="Cuomo C.A."/>
            <person name="Dobinson K.F."/>
            <person name="Ma L.-J."/>
        </authorList>
    </citation>
    <scope>NUCLEOTIDE SEQUENCE [LARGE SCALE GENOMIC DNA]</scope>
    <source>
        <strain evidence="2">VaMs.102 / ATCC MYA-4576 / FGSC 10136</strain>
    </source>
</reference>
<accession>C9SAC8</accession>
<dbReference type="GeneID" id="9533409"/>
<dbReference type="AlphaFoldDB" id="C9SAC8"/>
<dbReference type="HOGENOM" id="CLU_2265753_0_0_1"/>
<dbReference type="RefSeq" id="XP_003007326.1">
    <property type="nucleotide sequence ID" value="XM_003007280.1"/>
</dbReference>
<gene>
    <name evidence="1" type="ORF">VDBG_01514</name>
</gene>
<evidence type="ECO:0000313" key="2">
    <source>
        <dbReference type="Proteomes" id="UP000008698"/>
    </source>
</evidence>
<organism evidence="2">
    <name type="scientific">Verticillium alfalfae (strain VaMs.102 / ATCC MYA-4576 / FGSC 10136)</name>
    <name type="common">Verticillium wilt of alfalfa</name>
    <name type="synonym">Verticillium albo-atrum</name>
    <dbReference type="NCBI Taxonomy" id="526221"/>
    <lineage>
        <taxon>Eukaryota</taxon>
        <taxon>Fungi</taxon>
        <taxon>Dikarya</taxon>
        <taxon>Ascomycota</taxon>
        <taxon>Pezizomycotina</taxon>
        <taxon>Sordariomycetes</taxon>
        <taxon>Hypocreomycetidae</taxon>
        <taxon>Glomerellales</taxon>
        <taxon>Plectosphaerellaceae</taxon>
        <taxon>Verticillium</taxon>
    </lineage>
</organism>
<sequence>MSSMITPRTWHPCRADPSFSLIPLLAEQRTRRMPSRRRSIAGKDGLRMKRRGRRDVFGVVLESGVLSGKQVDCRLGTQCSGSEALRESLHSCLSKCPPLIVDY</sequence>
<dbReference type="Proteomes" id="UP000008698">
    <property type="component" value="Unassembled WGS sequence"/>
</dbReference>
<keyword evidence="2" id="KW-1185">Reference proteome</keyword>
<dbReference type="KEGG" id="val:VDBG_01514"/>
<dbReference type="EMBL" id="DS985215">
    <property type="protein sequence ID" value="EEY15405.1"/>
    <property type="molecule type" value="Genomic_DNA"/>
</dbReference>